<dbReference type="Proteomes" id="UP001500655">
    <property type="component" value="Unassembled WGS sequence"/>
</dbReference>
<comment type="caution">
    <text evidence="1">The sequence shown here is derived from an EMBL/GenBank/DDBJ whole genome shotgun (WGS) entry which is preliminary data.</text>
</comment>
<evidence type="ECO:0000313" key="1">
    <source>
        <dbReference type="EMBL" id="GAA1760940.1"/>
    </source>
</evidence>
<accession>A0ABP4WUY8</accession>
<dbReference type="InterPro" id="IPR052922">
    <property type="entry name" value="Cytidylate_Kinase-2"/>
</dbReference>
<protein>
    <recommendedName>
        <fullName evidence="3">Adenylate kinase</fullName>
    </recommendedName>
</protein>
<name>A0ABP4WUY8_9ACTN</name>
<reference evidence="2" key="1">
    <citation type="journal article" date="2019" name="Int. J. Syst. Evol. Microbiol.">
        <title>The Global Catalogue of Microorganisms (GCM) 10K type strain sequencing project: providing services to taxonomists for standard genome sequencing and annotation.</title>
        <authorList>
            <consortium name="The Broad Institute Genomics Platform"/>
            <consortium name="The Broad Institute Genome Sequencing Center for Infectious Disease"/>
            <person name="Wu L."/>
            <person name="Ma J."/>
        </authorList>
    </citation>
    <scope>NUCLEOTIDE SEQUENCE [LARGE SCALE GENOMIC DNA]</scope>
    <source>
        <strain evidence="2">JCM 13249</strain>
    </source>
</reference>
<sequence>MPFVELDAIHHQPGWEPLPVDEFRARVTGIAAGDGWVIDGNYRAVRDLVWARADTVVWFDLPRRTVMRQVILRTVRRAVTREVLWNGNREPLSGLFRLAPEESIIRWAWVKHTTYRDRYRTAAADPEYAHVKFVRIGSRKDATVLLNAAVGR</sequence>
<gene>
    <name evidence="1" type="ORF">GCM10009681_35180</name>
</gene>
<dbReference type="PANTHER" id="PTHR37816">
    <property type="entry name" value="YALI0E33011P"/>
    <property type="match status" value="1"/>
</dbReference>
<evidence type="ECO:0008006" key="3">
    <source>
        <dbReference type="Google" id="ProtNLM"/>
    </source>
</evidence>
<organism evidence="1 2">
    <name type="scientific">Luedemannella helvata</name>
    <dbReference type="NCBI Taxonomy" id="349315"/>
    <lineage>
        <taxon>Bacteria</taxon>
        <taxon>Bacillati</taxon>
        <taxon>Actinomycetota</taxon>
        <taxon>Actinomycetes</taxon>
        <taxon>Micromonosporales</taxon>
        <taxon>Micromonosporaceae</taxon>
        <taxon>Luedemannella</taxon>
    </lineage>
</organism>
<dbReference type="PANTHER" id="PTHR37816:SF1">
    <property type="entry name" value="TOXIN"/>
    <property type="match status" value="1"/>
</dbReference>
<dbReference type="EMBL" id="BAAALS010000016">
    <property type="protein sequence ID" value="GAA1760940.1"/>
    <property type="molecule type" value="Genomic_DNA"/>
</dbReference>
<keyword evidence="2" id="KW-1185">Reference proteome</keyword>
<evidence type="ECO:0000313" key="2">
    <source>
        <dbReference type="Proteomes" id="UP001500655"/>
    </source>
</evidence>
<proteinExistence type="predicted"/>